<dbReference type="SUPFAM" id="SSF54975">
    <property type="entry name" value="Acylphosphatase/BLUF domain-like"/>
    <property type="match status" value="1"/>
</dbReference>
<name>A0A518CDD7_9BACT</name>
<evidence type="ECO:0000313" key="2">
    <source>
        <dbReference type="EMBL" id="QDU77228.1"/>
    </source>
</evidence>
<evidence type="ECO:0000313" key="3">
    <source>
        <dbReference type="Proteomes" id="UP000318626"/>
    </source>
</evidence>
<accession>A0A518CDD7</accession>
<gene>
    <name evidence="2" type="ORF">Pan97_42900</name>
</gene>
<dbReference type="Pfam" id="PF04940">
    <property type="entry name" value="BLUF"/>
    <property type="match status" value="1"/>
</dbReference>
<sequence>MLIIPVHRHEDGKRKGDALGGKMTVETNERDSPVFALAYASYSTIDSTELDLEGLARHASAKNATLGLTGYLCYDHGVFFQYLEGDRQVVLDLMDVIEKDIRHDIVNKVELGEYDERIFPDWSMRYLNRSDLRRVDLENVLEHSLFHMDPKLYGQENIVALIKALVANISARQNHLKAV</sequence>
<feature type="domain" description="BLUF" evidence="1">
    <location>
        <begin position="34"/>
        <end position="125"/>
    </location>
</feature>
<dbReference type="Gene3D" id="3.30.70.100">
    <property type="match status" value="1"/>
</dbReference>
<keyword evidence="3" id="KW-1185">Reference proteome</keyword>
<dbReference type="PROSITE" id="PS50925">
    <property type="entry name" value="BLUF"/>
    <property type="match status" value="1"/>
</dbReference>
<evidence type="ECO:0000259" key="1">
    <source>
        <dbReference type="PROSITE" id="PS50925"/>
    </source>
</evidence>
<dbReference type="InterPro" id="IPR007024">
    <property type="entry name" value="BLUF_domain"/>
</dbReference>
<dbReference type="KEGG" id="bvo:Pan97_42900"/>
<reference evidence="3" key="1">
    <citation type="submission" date="2019-02" db="EMBL/GenBank/DDBJ databases">
        <title>Deep-cultivation of Planctomycetes and their phenomic and genomic characterization uncovers novel biology.</title>
        <authorList>
            <person name="Wiegand S."/>
            <person name="Jogler M."/>
            <person name="Boedeker C."/>
            <person name="Pinto D."/>
            <person name="Vollmers J."/>
            <person name="Rivas-Marin E."/>
            <person name="Kohn T."/>
            <person name="Peeters S.H."/>
            <person name="Heuer A."/>
            <person name="Rast P."/>
            <person name="Oberbeckmann S."/>
            <person name="Bunk B."/>
            <person name="Jeske O."/>
            <person name="Meyerdierks A."/>
            <person name="Storesund J.E."/>
            <person name="Kallscheuer N."/>
            <person name="Luecker S."/>
            <person name="Lage O.M."/>
            <person name="Pohl T."/>
            <person name="Merkel B.J."/>
            <person name="Hornburger P."/>
            <person name="Mueller R.-W."/>
            <person name="Bruemmer F."/>
            <person name="Labrenz M."/>
            <person name="Spormann A.M."/>
            <person name="Op den Camp H."/>
            <person name="Overmann J."/>
            <person name="Amann R."/>
            <person name="Jetten M.S.M."/>
            <person name="Mascher T."/>
            <person name="Medema M.H."/>
            <person name="Devos D.P."/>
            <person name="Kaster A.-K."/>
            <person name="Ovreas L."/>
            <person name="Rohde M."/>
            <person name="Galperin M.Y."/>
            <person name="Jogler C."/>
        </authorList>
    </citation>
    <scope>NUCLEOTIDE SEQUENCE [LARGE SCALE GENOMIC DNA]</scope>
    <source>
        <strain evidence="3">Pan97</strain>
    </source>
</reference>
<proteinExistence type="predicted"/>
<dbReference type="AlphaFoldDB" id="A0A518CDD7"/>
<protein>
    <submittedName>
        <fullName evidence="2">Sensors of blue-light using FAD</fullName>
    </submittedName>
</protein>
<dbReference type="Proteomes" id="UP000318626">
    <property type="component" value="Chromosome"/>
</dbReference>
<dbReference type="GO" id="GO:0071949">
    <property type="term" value="F:FAD binding"/>
    <property type="evidence" value="ECO:0007669"/>
    <property type="project" value="InterPro"/>
</dbReference>
<dbReference type="GO" id="GO:0009882">
    <property type="term" value="F:blue light photoreceptor activity"/>
    <property type="evidence" value="ECO:0007669"/>
    <property type="project" value="InterPro"/>
</dbReference>
<dbReference type="SMART" id="SM01034">
    <property type="entry name" value="BLUF"/>
    <property type="match status" value="1"/>
</dbReference>
<dbReference type="InterPro" id="IPR036046">
    <property type="entry name" value="Acylphosphatase-like_dom_sf"/>
</dbReference>
<dbReference type="EMBL" id="CP036289">
    <property type="protein sequence ID" value="QDU77228.1"/>
    <property type="molecule type" value="Genomic_DNA"/>
</dbReference>
<organism evidence="2 3">
    <name type="scientific">Bremerella volcania</name>
    <dbReference type="NCBI Taxonomy" id="2527984"/>
    <lineage>
        <taxon>Bacteria</taxon>
        <taxon>Pseudomonadati</taxon>
        <taxon>Planctomycetota</taxon>
        <taxon>Planctomycetia</taxon>
        <taxon>Pirellulales</taxon>
        <taxon>Pirellulaceae</taxon>
        <taxon>Bremerella</taxon>
    </lineage>
</organism>